<dbReference type="PANTHER" id="PTHR34145">
    <property type="entry name" value="OS02G0105600 PROTEIN"/>
    <property type="match status" value="1"/>
</dbReference>
<dbReference type="AlphaFoldDB" id="A0A2U1P581"/>
<feature type="compositionally biased region" description="Gly residues" evidence="1">
    <location>
        <begin position="375"/>
        <end position="386"/>
    </location>
</feature>
<dbReference type="PANTHER" id="PTHR34145:SF68">
    <property type="entry name" value="FBD DOMAIN-CONTAINING PROTEIN"/>
    <property type="match status" value="1"/>
</dbReference>
<dbReference type="InterPro" id="IPR032675">
    <property type="entry name" value="LRR_dom_sf"/>
</dbReference>
<dbReference type="Proteomes" id="UP000245207">
    <property type="component" value="Unassembled WGS sequence"/>
</dbReference>
<keyword evidence="6" id="KW-1185">Reference proteome</keyword>
<dbReference type="Pfam" id="PF04195">
    <property type="entry name" value="Transposase_28"/>
    <property type="match status" value="1"/>
</dbReference>
<dbReference type="Gene3D" id="3.80.10.10">
    <property type="entry name" value="Ribonuclease Inhibitor"/>
    <property type="match status" value="1"/>
</dbReference>
<feature type="domain" description="F-box" evidence="2">
    <location>
        <begin position="424"/>
        <end position="461"/>
    </location>
</feature>
<dbReference type="CDD" id="cd22160">
    <property type="entry name" value="F-box_AtFBL13-like"/>
    <property type="match status" value="1"/>
</dbReference>
<comment type="caution">
    <text evidence="5">The sequence shown here is derived from an EMBL/GenBank/DDBJ whole genome shotgun (WGS) entry which is preliminary data.</text>
</comment>
<evidence type="ECO:0000259" key="3">
    <source>
        <dbReference type="Pfam" id="PF04195"/>
    </source>
</evidence>
<feature type="compositionally biased region" description="Polar residues" evidence="1">
    <location>
        <begin position="387"/>
        <end position="397"/>
    </location>
</feature>
<feature type="domain" description="At1g61320/AtMIF1 LRR" evidence="4">
    <location>
        <begin position="504"/>
        <end position="745"/>
    </location>
</feature>
<feature type="compositionally biased region" description="Polar residues" evidence="1">
    <location>
        <begin position="322"/>
        <end position="339"/>
    </location>
</feature>
<dbReference type="SUPFAM" id="SSF81383">
    <property type="entry name" value="F-box domain"/>
    <property type="match status" value="1"/>
</dbReference>
<evidence type="ECO:0000259" key="2">
    <source>
        <dbReference type="Pfam" id="PF00646"/>
    </source>
</evidence>
<dbReference type="EMBL" id="PKPP01001666">
    <property type="protein sequence ID" value="PWA80837.1"/>
    <property type="molecule type" value="Genomic_DNA"/>
</dbReference>
<feature type="compositionally biased region" description="Basic and acidic residues" evidence="1">
    <location>
        <begin position="260"/>
        <end position="289"/>
    </location>
</feature>
<dbReference type="Pfam" id="PF23622">
    <property type="entry name" value="LRR_At1g61320_AtMIF1"/>
    <property type="match status" value="1"/>
</dbReference>
<evidence type="ECO:0000259" key="4">
    <source>
        <dbReference type="Pfam" id="PF23622"/>
    </source>
</evidence>
<dbReference type="OrthoDB" id="613853at2759"/>
<protein>
    <submittedName>
        <fullName evidence="5">F-box domain, FBD domain, Leucine-rich repeat domain, L domain-like protein</fullName>
    </submittedName>
</protein>
<accession>A0A2U1P581</accession>
<dbReference type="SUPFAM" id="SSF52047">
    <property type="entry name" value="RNI-like"/>
    <property type="match status" value="1"/>
</dbReference>
<proteinExistence type="predicted"/>
<dbReference type="InterPro" id="IPR053772">
    <property type="entry name" value="At1g61320/At1g61330-like"/>
</dbReference>
<dbReference type="InterPro" id="IPR036047">
    <property type="entry name" value="F-box-like_dom_sf"/>
</dbReference>
<sequence>MSSASQEDVASGSASSGVIPKFDMHTITSVLTEGQVETIAQTYGISSDLNPRVPPPGMTMNRLPRNSIGIYEAYLEFSGVRVPFSTFLLQVIYYFRVHISQLVPIGLSKVILFELYCRSMGFPPYLSLFRLFYVLQKQGHWFSFARRTGKLGQKRIFNETCSGMKHWKDRFFFIDRRAIPDPMPWRHSDSSMSEASPPFGYDEAHVDALTDFVVNIQAYSSGSFVCVRFDQALEVSEPPTGDPIEPHVTAPLAPGTAIPRRTDLQKVVEHADQRVLDARERKEKKKQDAPPRPTSKKRPAGEASRRRTKRAATSNVVELSGSDASENTRSPTRSPSPINVSHPDLETVDRSLDESGGHDSEQVVGPQEFTEGSNADGGDGGIGGGLNASTSSGSTRQAFGRRTPGVQLFIHSGGHGRSSSIDFISQMPDDILVMILCLLPMKDAMATGSLSTRWRFLWCNLTQLEFDGTETIRKIGDDYTTFELQRDKFVNQVSNVISRHRHPTMQSLKEVSLLSVNITEPILVGLLKSSPCLETLYFYDSCMFAHIHVGGRDINLKHFTLVDCHEIESITLYDFDLVSLTYIGSEIELSLTDVPMFKELDIGQVRVRMENNVFKQILSCASYLQTLSLDLCSPKESLNVDSIPKLPNLKFLRLTIGADGDDSLLEFTSIAKACPRLETFVIALLWFSPIIKRKKVKHAAPHRHEHLKLLEIGGYFGRISDLELAVYVMDNAALRKIIIDPVCAAFGGNLIAEDFLKREQAARCSAERELRPILPRGVELVIL</sequence>
<feature type="domain" description="Transposase (putative) gypsy type" evidence="3">
    <location>
        <begin position="78"/>
        <end position="136"/>
    </location>
</feature>
<organism evidence="5 6">
    <name type="scientific">Artemisia annua</name>
    <name type="common">Sweet wormwood</name>
    <dbReference type="NCBI Taxonomy" id="35608"/>
    <lineage>
        <taxon>Eukaryota</taxon>
        <taxon>Viridiplantae</taxon>
        <taxon>Streptophyta</taxon>
        <taxon>Embryophyta</taxon>
        <taxon>Tracheophyta</taxon>
        <taxon>Spermatophyta</taxon>
        <taxon>Magnoliopsida</taxon>
        <taxon>eudicotyledons</taxon>
        <taxon>Gunneridae</taxon>
        <taxon>Pentapetalae</taxon>
        <taxon>asterids</taxon>
        <taxon>campanulids</taxon>
        <taxon>Asterales</taxon>
        <taxon>Asteraceae</taxon>
        <taxon>Asteroideae</taxon>
        <taxon>Anthemideae</taxon>
        <taxon>Artemisiinae</taxon>
        <taxon>Artemisia</taxon>
    </lineage>
</organism>
<evidence type="ECO:0000313" key="6">
    <source>
        <dbReference type="Proteomes" id="UP000245207"/>
    </source>
</evidence>
<dbReference type="InterPro" id="IPR007321">
    <property type="entry name" value="Transposase_28"/>
</dbReference>
<name>A0A2U1P581_ARTAN</name>
<feature type="compositionally biased region" description="Basic and acidic residues" evidence="1">
    <location>
        <begin position="343"/>
        <end position="361"/>
    </location>
</feature>
<feature type="region of interest" description="Disordered" evidence="1">
    <location>
        <begin position="237"/>
        <end position="399"/>
    </location>
</feature>
<dbReference type="STRING" id="35608.A0A2U1P581"/>
<reference evidence="5 6" key="1">
    <citation type="journal article" date="2018" name="Mol. Plant">
        <title>The genome of Artemisia annua provides insight into the evolution of Asteraceae family and artemisinin biosynthesis.</title>
        <authorList>
            <person name="Shen Q."/>
            <person name="Zhang L."/>
            <person name="Liao Z."/>
            <person name="Wang S."/>
            <person name="Yan T."/>
            <person name="Shi P."/>
            <person name="Liu M."/>
            <person name="Fu X."/>
            <person name="Pan Q."/>
            <person name="Wang Y."/>
            <person name="Lv Z."/>
            <person name="Lu X."/>
            <person name="Zhang F."/>
            <person name="Jiang W."/>
            <person name="Ma Y."/>
            <person name="Chen M."/>
            <person name="Hao X."/>
            <person name="Li L."/>
            <person name="Tang Y."/>
            <person name="Lv G."/>
            <person name="Zhou Y."/>
            <person name="Sun X."/>
            <person name="Brodelius P.E."/>
            <person name="Rose J.K.C."/>
            <person name="Tang K."/>
        </authorList>
    </citation>
    <scope>NUCLEOTIDE SEQUENCE [LARGE SCALE GENOMIC DNA]</scope>
    <source>
        <strain evidence="6">cv. Huhao1</strain>
        <tissue evidence="5">Leaf</tissue>
    </source>
</reference>
<dbReference type="Gene3D" id="1.20.1280.50">
    <property type="match status" value="1"/>
</dbReference>
<evidence type="ECO:0000313" key="5">
    <source>
        <dbReference type="EMBL" id="PWA80837.1"/>
    </source>
</evidence>
<dbReference type="InterPro" id="IPR001810">
    <property type="entry name" value="F-box_dom"/>
</dbReference>
<evidence type="ECO:0000256" key="1">
    <source>
        <dbReference type="SAM" id="MobiDB-lite"/>
    </source>
</evidence>
<dbReference type="InterPro" id="IPR053781">
    <property type="entry name" value="F-box_AtFBL13-like"/>
</dbReference>
<dbReference type="Pfam" id="PF00646">
    <property type="entry name" value="F-box"/>
    <property type="match status" value="1"/>
</dbReference>
<gene>
    <name evidence="5" type="ORF">CTI12_AA191790</name>
</gene>
<dbReference type="InterPro" id="IPR055357">
    <property type="entry name" value="LRR_At1g61320_AtMIF1"/>
</dbReference>